<dbReference type="EMBL" id="JAADYS010002049">
    <property type="protein sequence ID" value="KAF4459957.1"/>
    <property type="molecule type" value="Genomic_DNA"/>
</dbReference>
<gene>
    <name evidence="6" type="ORF">FALBO_13276</name>
</gene>
<dbReference type="Pfam" id="PF04479">
    <property type="entry name" value="RTA1"/>
    <property type="match status" value="1"/>
</dbReference>
<evidence type="ECO:0000313" key="7">
    <source>
        <dbReference type="Proteomes" id="UP000554235"/>
    </source>
</evidence>
<keyword evidence="4 5" id="KW-0472">Membrane</keyword>
<reference evidence="6 7" key="1">
    <citation type="submission" date="2020-01" db="EMBL/GenBank/DDBJ databases">
        <title>Identification and distribution of gene clusters putatively required for synthesis of sphingolipid metabolism inhibitors in phylogenetically diverse species of the filamentous fungus Fusarium.</title>
        <authorList>
            <person name="Kim H.-S."/>
            <person name="Busman M."/>
            <person name="Brown D.W."/>
            <person name="Divon H."/>
            <person name="Uhlig S."/>
            <person name="Proctor R.H."/>
        </authorList>
    </citation>
    <scope>NUCLEOTIDE SEQUENCE [LARGE SCALE GENOMIC DNA]</scope>
    <source>
        <strain evidence="6 7">NRRL 20459</strain>
    </source>
</reference>
<comment type="subcellular location">
    <subcellularLocation>
        <location evidence="1">Membrane</location>
        <topology evidence="1">Multi-pass membrane protein</topology>
    </subcellularLocation>
</comment>
<organism evidence="6 7">
    <name type="scientific">Fusarium albosuccineum</name>
    <dbReference type="NCBI Taxonomy" id="1237068"/>
    <lineage>
        <taxon>Eukaryota</taxon>
        <taxon>Fungi</taxon>
        <taxon>Dikarya</taxon>
        <taxon>Ascomycota</taxon>
        <taxon>Pezizomycotina</taxon>
        <taxon>Sordariomycetes</taxon>
        <taxon>Hypocreomycetidae</taxon>
        <taxon>Hypocreales</taxon>
        <taxon>Nectriaceae</taxon>
        <taxon>Fusarium</taxon>
        <taxon>Fusarium decemcellulare species complex</taxon>
    </lineage>
</organism>
<feature type="transmembrane region" description="Helical" evidence="5">
    <location>
        <begin position="116"/>
        <end position="138"/>
    </location>
</feature>
<dbReference type="AlphaFoldDB" id="A0A8H4L1J6"/>
<name>A0A8H4L1J6_9HYPO</name>
<keyword evidence="7" id="KW-1185">Reference proteome</keyword>
<dbReference type="GO" id="GO:0016020">
    <property type="term" value="C:membrane"/>
    <property type="evidence" value="ECO:0007669"/>
    <property type="project" value="UniProtKB-SubCell"/>
</dbReference>
<dbReference type="Proteomes" id="UP000554235">
    <property type="component" value="Unassembled WGS sequence"/>
</dbReference>
<evidence type="ECO:0000256" key="1">
    <source>
        <dbReference type="ARBA" id="ARBA00004141"/>
    </source>
</evidence>
<evidence type="ECO:0000256" key="3">
    <source>
        <dbReference type="ARBA" id="ARBA00022989"/>
    </source>
</evidence>
<dbReference type="PANTHER" id="PTHR31465:SF27">
    <property type="entry name" value="DOMAIN PROTEIN, PUTATIVE (AFU_ORTHOLOGUE AFUA_3G01030)-RELATED"/>
    <property type="match status" value="1"/>
</dbReference>
<comment type="caution">
    <text evidence="6">The sequence shown here is derived from an EMBL/GenBank/DDBJ whole genome shotgun (WGS) entry which is preliminary data.</text>
</comment>
<dbReference type="InterPro" id="IPR007568">
    <property type="entry name" value="RTA1"/>
</dbReference>
<dbReference type="PANTHER" id="PTHR31465">
    <property type="entry name" value="PROTEIN RTA1-RELATED"/>
    <property type="match status" value="1"/>
</dbReference>
<evidence type="ECO:0000256" key="4">
    <source>
        <dbReference type="ARBA" id="ARBA00023136"/>
    </source>
</evidence>
<feature type="transmembrane region" description="Helical" evidence="5">
    <location>
        <begin position="158"/>
        <end position="181"/>
    </location>
</feature>
<protein>
    <submittedName>
        <fullName evidence="6">RTA1 like</fullName>
    </submittedName>
</protein>
<evidence type="ECO:0000313" key="6">
    <source>
        <dbReference type="EMBL" id="KAF4459957.1"/>
    </source>
</evidence>
<feature type="transmembrane region" description="Helical" evidence="5">
    <location>
        <begin position="240"/>
        <end position="259"/>
    </location>
</feature>
<keyword evidence="3 5" id="KW-1133">Transmembrane helix</keyword>
<evidence type="ECO:0000256" key="5">
    <source>
        <dbReference type="SAM" id="Phobius"/>
    </source>
</evidence>
<feature type="transmembrane region" description="Helical" evidence="5">
    <location>
        <begin position="83"/>
        <end position="104"/>
    </location>
</feature>
<sequence>MGEIKAYKSDDGDVYLWTYLPSFAAGSIFAALFMIATIIVKVRLIKTRTRFSIPFALGGVAEHIGYGARAYCAKHTDKLGPFAIQSILILVAPAFYAASIYMVLSRLMMSVQAERFSIIPVRWLTKIFVVGDILSFLVRSAGGSMMTMHNIKPSLAKTVVIIGLFIQVGVFSIFIVTAITFHVRMRRWPLAQSLDGTSTWRTTMGMMYATCFLIMLRSSFRIVEFMLGQDGYLMHHEWPLYAFDGALMFTVMVIYGVLYPGNLKKKPTSVEMQGFLGGYNEVGRKEQQWPSREREFAPNHHPIH</sequence>
<proteinExistence type="predicted"/>
<accession>A0A8H4L1J6</accession>
<feature type="transmembrane region" description="Helical" evidence="5">
    <location>
        <begin position="16"/>
        <end position="39"/>
    </location>
</feature>
<keyword evidence="2 5" id="KW-0812">Transmembrane</keyword>
<evidence type="ECO:0000256" key="2">
    <source>
        <dbReference type="ARBA" id="ARBA00022692"/>
    </source>
</evidence>
<dbReference type="OrthoDB" id="3358017at2759"/>